<feature type="transmembrane region" description="Helical" evidence="7">
    <location>
        <begin position="241"/>
        <end position="260"/>
    </location>
</feature>
<feature type="transmembrane region" description="Helical" evidence="7">
    <location>
        <begin position="311"/>
        <end position="333"/>
    </location>
</feature>
<feature type="transmembrane region" description="Helical" evidence="7">
    <location>
        <begin position="54"/>
        <end position="77"/>
    </location>
</feature>
<keyword evidence="4 7" id="KW-0812">Transmembrane</keyword>
<dbReference type="Pfam" id="PF07690">
    <property type="entry name" value="MFS_1"/>
    <property type="match status" value="1"/>
</dbReference>
<dbReference type="InterPro" id="IPR036259">
    <property type="entry name" value="MFS_trans_sf"/>
</dbReference>
<keyword evidence="3" id="KW-1003">Cell membrane</keyword>
<reference evidence="9 10" key="1">
    <citation type="submission" date="2018-01" db="EMBL/GenBank/DDBJ databases">
        <title>Whole genome analyses suggest that Burkholderia sensu lato contains two further novel genera in the rhizoxinica-symbiotica group Mycetohabitans gen. nov., and Trinickia gen. nov.: implications for the evolution of diazotrophy and nodulation in the Burkholderiaceae.</title>
        <authorList>
            <person name="Estrada-de los Santos P."/>
            <person name="Palmer M."/>
            <person name="Chavez-Ramirez B."/>
            <person name="Beukes C."/>
            <person name="Steenkamp E.T."/>
            <person name="Hirsch A.M."/>
            <person name="Manyaka P."/>
            <person name="Maluk M."/>
            <person name="Lafos M."/>
            <person name="Crook M."/>
            <person name="Gross E."/>
            <person name="Simon M.F."/>
            <person name="Bueno dos Reis Junior F."/>
            <person name="Poole P.S."/>
            <person name="Venter S.N."/>
            <person name="James E.K."/>
        </authorList>
    </citation>
    <scope>NUCLEOTIDE SEQUENCE [LARGE SCALE GENOMIC DNA]</scope>
    <source>
        <strain evidence="9 10">JPY 581</strain>
    </source>
</reference>
<comment type="subcellular location">
    <subcellularLocation>
        <location evidence="1">Cell membrane</location>
        <topology evidence="1">Multi-pass membrane protein</topology>
    </subcellularLocation>
</comment>
<evidence type="ECO:0000256" key="1">
    <source>
        <dbReference type="ARBA" id="ARBA00004651"/>
    </source>
</evidence>
<keyword evidence="10" id="KW-1185">Reference proteome</keyword>
<dbReference type="GO" id="GO:0022857">
    <property type="term" value="F:transmembrane transporter activity"/>
    <property type="evidence" value="ECO:0007669"/>
    <property type="project" value="InterPro"/>
</dbReference>
<evidence type="ECO:0000256" key="7">
    <source>
        <dbReference type="SAM" id="Phobius"/>
    </source>
</evidence>
<dbReference type="Gene3D" id="1.20.1720.10">
    <property type="entry name" value="Multidrug resistance protein D"/>
    <property type="match status" value="1"/>
</dbReference>
<evidence type="ECO:0000256" key="2">
    <source>
        <dbReference type="ARBA" id="ARBA00022448"/>
    </source>
</evidence>
<keyword evidence="5 7" id="KW-1133">Transmembrane helix</keyword>
<dbReference type="NCBIfam" id="TIGR00711">
    <property type="entry name" value="efflux_EmrB"/>
    <property type="match status" value="1"/>
</dbReference>
<feature type="transmembrane region" description="Helical" evidence="7">
    <location>
        <begin position="183"/>
        <end position="202"/>
    </location>
</feature>
<evidence type="ECO:0000256" key="5">
    <source>
        <dbReference type="ARBA" id="ARBA00022989"/>
    </source>
</evidence>
<dbReference type="GO" id="GO:0005886">
    <property type="term" value="C:plasma membrane"/>
    <property type="evidence" value="ECO:0007669"/>
    <property type="project" value="UniProtKB-SubCell"/>
</dbReference>
<feature type="transmembrane region" description="Helical" evidence="7">
    <location>
        <begin position="121"/>
        <end position="140"/>
    </location>
</feature>
<organism evidence="9 10">
    <name type="scientific">Trinickia symbiotica</name>
    <dbReference type="NCBI Taxonomy" id="863227"/>
    <lineage>
        <taxon>Bacteria</taxon>
        <taxon>Pseudomonadati</taxon>
        <taxon>Pseudomonadota</taxon>
        <taxon>Betaproteobacteria</taxon>
        <taxon>Burkholderiales</taxon>
        <taxon>Burkholderiaceae</taxon>
        <taxon>Trinickia</taxon>
    </lineage>
</organism>
<evidence type="ECO:0000313" key="10">
    <source>
        <dbReference type="Proteomes" id="UP000235777"/>
    </source>
</evidence>
<proteinExistence type="predicted"/>
<feature type="domain" description="Major facilitator superfamily (MFS) profile" evidence="8">
    <location>
        <begin position="55"/>
        <end position="547"/>
    </location>
</feature>
<feature type="transmembrane region" description="Helical" evidence="7">
    <location>
        <begin position="443"/>
        <end position="462"/>
    </location>
</feature>
<dbReference type="Proteomes" id="UP000235777">
    <property type="component" value="Unassembled WGS sequence"/>
</dbReference>
<gene>
    <name evidence="9" type="ORF">C0Z20_08840</name>
</gene>
<evidence type="ECO:0000259" key="8">
    <source>
        <dbReference type="PROSITE" id="PS50850"/>
    </source>
</evidence>
<dbReference type="InterPro" id="IPR004638">
    <property type="entry name" value="EmrB-like"/>
</dbReference>
<keyword evidence="2" id="KW-0813">Transport</keyword>
<keyword evidence="6 7" id="KW-0472">Membrane</keyword>
<dbReference type="InterPro" id="IPR011701">
    <property type="entry name" value="MFS"/>
</dbReference>
<feature type="transmembrane region" description="Helical" evidence="7">
    <location>
        <begin position="208"/>
        <end position="229"/>
    </location>
</feature>
<dbReference type="STRING" id="863227.GCA_000373005_01578"/>
<feature type="transmembrane region" description="Helical" evidence="7">
    <location>
        <begin position="272"/>
        <end position="290"/>
    </location>
</feature>
<dbReference type="Gene3D" id="1.20.1250.20">
    <property type="entry name" value="MFS general substrate transporter like domains"/>
    <property type="match status" value="1"/>
</dbReference>
<dbReference type="OrthoDB" id="9807274at2"/>
<accession>A0A2N7X753</accession>
<dbReference type="CDD" id="cd17321">
    <property type="entry name" value="MFS_MMR_MDR_like"/>
    <property type="match status" value="1"/>
</dbReference>
<sequence length="553" mass="56282">MRSIGAGANLVRQHIPDSLRRAAHVIAAQASPCDELVIRSQPAGVGRPCQRKRLALAATILGSSMAFIDGSVVNVALPSIQSELGASVAAMQWVVDAYLLFLGSLVLVGGAMGDKLGRRSVFIAGIALFALASVACALAPHVGSLIAARAVQGIGAALLVPSSLAIIGAVFNGEERGRAIGTWAGIGAITSAIGPVAGGWLVDAFSWRAIFFINVPLAIATSVLAVWSVPNSRDPDASQQLDWLGAATAAAGLGAFAFGLTEAPTHGLGHPLVLGAIGAGVLVLAAFMAIEANSRNPMMPLDVFRSRDFTGANLVTLLLYFGLGGALFFLPFTLIRAHGYTATEAGAALLPVPVIIGLLSRLTGGWTSRYGPRWLLTMGPGIAGIGFGMLAVLSVRGSYWASLFPALAVLGLGMTITVAPLTATVMGSVPGERAGVASGINNAVARVASLLAVAVLGIVFVWTHHATLAARLDQLHVPQDARRSGQLLEPNAQSMAPPGAAHMPPGTPLARAEAEAIAEALRAVALVCAACAFAGAGLAAVTIRPGTYPSSAS</sequence>
<feature type="transmembrane region" description="Helical" evidence="7">
    <location>
        <begin position="399"/>
        <end position="422"/>
    </location>
</feature>
<feature type="transmembrane region" description="Helical" evidence="7">
    <location>
        <begin position="523"/>
        <end position="543"/>
    </location>
</feature>
<feature type="transmembrane region" description="Helical" evidence="7">
    <location>
        <begin position="374"/>
        <end position="393"/>
    </location>
</feature>
<dbReference type="EMBL" id="PNYC01000004">
    <property type="protein sequence ID" value="PMS37401.1"/>
    <property type="molecule type" value="Genomic_DNA"/>
</dbReference>
<feature type="transmembrane region" description="Helical" evidence="7">
    <location>
        <begin position="345"/>
        <end position="362"/>
    </location>
</feature>
<evidence type="ECO:0000256" key="6">
    <source>
        <dbReference type="ARBA" id="ARBA00023136"/>
    </source>
</evidence>
<evidence type="ECO:0000256" key="3">
    <source>
        <dbReference type="ARBA" id="ARBA00022475"/>
    </source>
</evidence>
<dbReference type="PANTHER" id="PTHR42718:SF42">
    <property type="entry name" value="EXPORT PROTEIN"/>
    <property type="match status" value="1"/>
</dbReference>
<dbReference type="PANTHER" id="PTHR42718">
    <property type="entry name" value="MAJOR FACILITATOR SUPERFAMILY MULTIDRUG TRANSPORTER MFSC"/>
    <property type="match status" value="1"/>
</dbReference>
<dbReference type="SUPFAM" id="SSF103473">
    <property type="entry name" value="MFS general substrate transporter"/>
    <property type="match status" value="1"/>
</dbReference>
<dbReference type="AlphaFoldDB" id="A0A2N7X753"/>
<feature type="transmembrane region" description="Helical" evidence="7">
    <location>
        <begin position="89"/>
        <end position="109"/>
    </location>
</feature>
<dbReference type="InterPro" id="IPR020846">
    <property type="entry name" value="MFS_dom"/>
</dbReference>
<evidence type="ECO:0000313" key="9">
    <source>
        <dbReference type="EMBL" id="PMS37401.1"/>
    </source>
</evidence>
<dbReference type="PROSITE" id="PS50850">
    <property type="entry name" value="MFS"/>
    <property type="match status" value="1"/>
</dbReference>
<evidence type="ECO:0000256" key="4">
    <source>
        <dbReference type="ARBA" id="ARBA00022692"/>
    </source>
</evidence>
<comment type="caution">
    <text evidence="9">The sequence shown here is derived from an EMBL/GenBank/DDBJ whole genome shotgun (WGS) entry which is preliminary data.</text>
</comment>
<name>A0A2N7X753_9BURK</name>
<protein>
    <submittedName>
        <fullName evidence="9">MFS transporter</fullName>
    </submittedName>
</protein>
<dbReference type="RefSeq" id="WP_018440131.1">
    <property type="nucleotide sequence ID" value="NZ_KB890168.1"/>
</dbReference>